<organism evidence="1 2">
    <name type="scientific">Meganyctiphanes norvegica</name>
    <name type="common">Northern krill</name>
    <name type="synonym">Thysanopoda norvegica</name>
    <dbReference type="NCBI Taxonomy" id="48144"/>
    <lineage>
        <taxon>Eukaryota</taxon>
        <taxon>Metazoa</taxon>
        <taxon>Ecdysozoa</taxon>
        <taxon>Arthropoda</taxon>
        <taxon>Crustacea</taxon>
        <taxon>Multicrustacea</taxon>
        <taxon>Malacostraca</taxon>
        <taxon>Eumalacostraca</taxon>
        <taxon>Eucarida</taxon>
        <taxon>Euphausiacea</taxon>
        <taxon>Euphausiidae</taxon>
        <taxon>Meganyctiphanes</taxon>
    </lineage>
</organism>
<dbReference type="EMBL" id="CAXKWB010081914">
    <property type="protein sequence ID" value="CAL4206366.1"/>
    <property type="molecule type" value="Genomic_DNA"/>
</dbReference>
<evidence type="ECO:0000313" key="2">
    <source>
        <dbReference type="Proteomes" id="UP001497623"/>
    </source>
</evidence>
<accession>A0AAV2SM61</accession>
<feature type="non-terminal residue" evidence="1">
    <location>
        <position position="387"/>
    </location>
</feature>
<evidence type="ECO:0000313" key="1">
    <source>
        <dbReference type="EMBL" id="CAL4206366.1"/>
    </source>
</evidence>
<dbReference type="AlphaFoldDB" id="A0AAV2SM61"/>
<protein>
    <submittedName>
        <fullName evidence="1">Uncharacterized protein</fullName>
    </submittedName>
</protein>
<reference evidence="1 2" key="1">
    <citation type="submission" date="2024-05" db="EMBL/GenBank/DDBJ databases">
        <authorList>
            <person name="Wallberg A."/>
        </authorList>
    </citation>
    <scope>NUCLEOTIDE SEQUENCE [LARGE SCALE GENOMIC DNA]</scope>
</reference>
<proteinExistence type="predicted"/>
<keyword evidence="2" id="KW-1185">Reference proteome</keyword>
<sequence>MSSNICYFILVDYPESLGDLIVYDICDLCHLNYKISLIWRINNKGQTVMDYEIRYSTAWFNEKDFNTAFLINKDAFSLFVDQKHFEANITEPIFQPDIKYYLCVKVEYKEISYSIFSNTVDFMNQVLPENINDLVATVEMNELNKMNINLNWTVPIKVLDYEVRYSRHLITESNFMHSTSVELSTQPSKFPGEEASANISAKMLKSEVLYYIALKVKHQGLFKRLLSNVATIKVPALKDSVNLFYFDEPFTAIANDTGPLDDEREVIKPLDDLLILPIMDFCCQATAAKNNLHQLECSWTIPYNVAGYEIWYSSEELSPATYNSGWMVDTLDTQWCYVFTYDPKKIKQCTYPGLAGEKAQFTSCSMKLQFGTQYYVLLRVMLTTKQW</sequence>
<dbReference type="Proteomes" id="UP001497623">
    <property type="component" value="Unassembled WGS sequence"/>
</dbReference>
<comment type="caution">
    <text evidence="1">The sequence shown here is derived from an EMBL/GenBank/DDBJ whole genome shotgun (WGS) entry which is preliminary data.</text>
</comment>
<gene>
    <name evidence="1" type="ORF">MNOR_LOCUS38006</name>
</gene>
<name>A0AAV2SM61_MEGNR</name>